<dbReference type="EMBL" id="CP001867">
    <property type="protein sequence ID" value="ADB74667.1"/>
    <property type="molecule type" value="Genomic_DNA"/>
</dbReference>
<evidence type="ECO:0000313" key="1">
    <source>
        <dbReference type="EMBL" id="ADB74667.1"/>
    </source>
</evidence>
<organism evidence="1 2">
    <name type="scientific">Geodermatophilus obscurus (strain ATCC 25078 / DSM 43160 / JCM 3152 / CCUG 61914 / KCC A-0152 / KCTC 9177 / NBRC 13315 / NRRL B-3577 / G-20)</name>
    <dbReference type="NCBI Taxonomy" id="526225"/>
    <lineage>
        <taxon>Bacteria</taxon>
        <taxon>Bacillati</taxon>
        <taxon>Actinomycetota</taxon>
        <taxon>Actinomycetes</taxon>
        <taxon>Geodermatophilales</taxon>
        <taxon>Geodermatophilaceae</taxon>
        <taxon>Geodermatophilus</taxon>
    </lineage>
</organism>
<reference evidence="2" key="2">
    <citation type="submission" date="2010-01" db="EMBL/GenBank/DDBJ databases">
        <title>The complete genome of Geodermatophilus obscurus DSM 43160.</title>
        <authorList>
            <consortium name="US DOE Joint Genome Institute (JGI-PGF)"/>
            <person name="Lucas S."/>
            <person name="Copeland A."/>
            <person name="Lapidus A."/>
            <person name="Glavina del Rio T."/>
            <person name="Dalin E."/>
            <person name="Tice H."/>
            <person name="Bruce D."/>
            <person name="Goodwin L."/>
            <person name="Pitluck S."/>
            <person name="Kyrpides N."/>
            <person name="Mavromatis K."/>
            <person name="Ivanova N."/>
            <person name="Munk A.C."/>
            <person name="Brettin T."/>
            <person name="Detter J.C."/>
            <person name="Han C."/>
            <person name="Larimer F."/>
            <person name="Land M."/>
            <person name="Hauser L."/>
            <person name="Markowitz V."/>
            <person name="Cheng J.-F."/>
            <person name="Hugenholtz P."/>
            <person name="Woyke T."/>
            <person name="Wu D."/>
            <person name="Jando M."/>
            <person name="Schneider S."/>
            <person name="Klenk H.-P."/>
            <person name="Eisen J.A."/>
        </authorList>
    </citation>
    <scope>NUCLEOTIDE SEQUENCE [LARGE SCALE GENOMIC DNA]</scope>
    <source>
        <strain evidence="2">ATCC 25078 / DSM 43160 / JCM 3152 / KCC A-0152 / KCTC 9177 / NBRC 13315 / NRRL B-3577 / G-20</strain>
    </source>
</reference>
<accession>D2SEX7</accession>
<dbReference type="OrthoDB" id="5195140at2"/>
<dbReference type="HOGENOM" id="CLU_1775342_0_0_11"/>
<gene>
    <name evidence="1" type="ordered locus">Gobs_1971</name>
</gene>
<proteinExistence type="predicted"/>
<dbReference type="KEGG" id="gob:Gobs_1971"/>
<keyword evidence="2" id="KW-1185">Reference proteome</keyword>
<name>D2SEX7_GEOOG</name>
<sequence>MSSDGARFDVTADLSIEVDGAPVRVTAEGGDLRVVAADVRGFMRGLRAAATARNGTRPGRADVGELAGALAGAGLTARLASPSQHVVTVGAGVDSALGGLLLGTRQAQPDTLGILRASGRARSVETALAGALLFGIAVVLRRGRAIRGTATS</sequence>
<protein>
    <submittedName>
        <fullName evidence="1">Uncharacterized protein</fullName>
    </submittedName>
</protein>
<dbReference type="AlphaFoldDB" id="D2SEX7"/>
<dbReference type="Proteomes" id="UP000001382">
    <property type="component" value="Chromosome"/>
</dbReference>
<dbReference type="RefSeq" id="WP_012948106.1">
    <property type="nucleotide sequence ID" value="NC_013757.1"/>
</dbReference>
<reference evidence="1 2" key="1">
    <citation type="journal article" date="2010" name="Stand. Genomic Sci.">
        <title>Complete genome sequence of Geodermatophilus obscurus type strain (G-20).</title>
        <authorList>
            <person name="Ivanova N."/>
            <person name="Sikorski J."/>
            <person name="Jando M."/>
            <person name="Munk C."/>
            <person name="Lapidus A."/>
            <person name="Glavina Del Rio T."/>
            <person name="Copeland A."/>
            <person name="Tice H."/>
            <person name="Cheng J.-F."/>
            <person name="Lucas S."/>
            <person name="Chen F."/>
            <person name="Nolan M."/>
            <person name="Bruce D."/>
            <person name="Goodwin L."/>
            <person name="Pitluck S."/>
            <person name="Mavromatis K."/>
            <person name="Mikhailova N."/>
            <person name="Pati A."/>
            <person name="Chen A."/>
            <person name="Palaniappan K."/>
            <person name="Land M."/>
            <person name="Hauser L."/>
            <person name="Chang Y.-J."/>
            <person name="Jeffries C.D."/>
            <person name="Meincke L."/>
            <person name="Brettin T."/>
            <person name="Detter J.C."/>
            <person name="Detter J.C."/>
            <person name="Rohde M."/>
            <person name="Goeker M."/>
            <person name="Bristow J."/>
            <person name="Eisen J.A."/>
            <person name="Markowitz V."/>
            <person name="Hugenholtz P."/>
            <person name="Kyrpides N.C."/>
            <person name="Klenk H.-P."/>
        </authorList>
    </citation>
    <scope>NUCLEOTIDE SEQUENCE [LARGE SCALE GENOMIC DNA]</scope>
    <source>
        <strain evidence="2">ATCC 25078 / DSM 43160 / JCM 3152 / KCC A-0152 / KCTC 9177 / NBRC 13315 / NRRL B-3577 / G-20</strain>
    </source>
</reference>
<evidence type="ECO:0000313" key="2">
    <source>
        <dbReference type="Proteomes" id="UP000001382"/>
    </source>
</evidence>